<organism evidence="1 2">
    <name type="scientific">Umezawaea endophytica</name>
    <dbReference type="NCBI Taxonomy" id="1654476"/>
    <lineage>
        <taxon>Bacteria</taxon>
        <taxon>Bacillati</taxon>
        <taxon>Actinomycetota</taxon>
        <taxon>Actinomycetes</taxon>
        <taxon>Pseudonocardiales</taxon>
        <taxon>Pseudonocardiaceae</taxon>
        <taxon>Umezawaea</taxon>
    </lineage>
</organism>
<accession>A0A9X3A219</accession>
<dbReference type="EMBL" id="JANYMP010000007">
    <property type="protein sequence ID" value="MCS7478528.1"/>
    <property type="molecule type" value="Genomic_DNA"/>
</dbReference>
<comment type="caution">
    <text evidence="1">The sequence shown here is derived from an EMBL/GenBank/DDBJ whole genome shotgun (WGS) entry which is preliminary data.</text>
</comment>
<evidence type="ECO:0000313" key="2">
    <source>
        <dbReference type="Proteomes" id="UP001141259"/>
    </source>
</evidence>
<evidence type="ECO:0000313" key="1">
    <source>
        <dbReference type="EMBL" id="MCS7478528.1"/>
    </source>
</evidence>
<sequence length="87" mass="9033">MTTHLDGNALAGPLRELFAVDITTATAQCSGCGRGGTVATLHVYASAPGLVARCPGCEDVVLRVVRTPDSAWLDLRGTVSLRIPLAE</sequence>
<gene>
    <name evidence="1" type="ORF">NZH93_16835</name>
</gene>
<keyword evidence="2" id="KW-1185">Reference proteome</keyword>
<dbReference type="InterPro" id="IPR045423">
    <property type="entry name" value="DUF6510"/>
</dbReference>
<dbReference type="Pfam" id="PF20120">
    <property type="entry name" value="DUF6510"/>
    <property type="match status" value="1"/>
</dbReference>
<proteinExistence type="predicted"/>
<dbReference type="Proteomes" id="UP001141259">
    <property type="component" value="Unassembled WGS sequence"/>
</dbReference>
<reference evidence="1" key="1">
    <citation type="submission" date="2022-08" db="EMBL/GenBank/DDBJ databases">
        <authorList>
            <person name="Tistechok S."/>
            <person name="Samborskyy M."/>
            <person name="Roman I."/>
        </authorList>
    </citation>
    <scope>NUCLEOTIDE SEQUENCE</scope>
    <source>
        <strain evidence="1">DSM 103496</strain>
    </source>
</reference>
<name>A0A9X3A219_9PSEU</name>
<dbReference type="AlphaFoldDB" id="A0A9X3A219"/>
<protein>
    <submittedName>
        <fullName evidence="1">DUF6510 family protein</fullName>
    </submittedName>
</protein>
<dbReference type="RefSeq" id="WP_259624036.1">
    <property type="nucleotide sequence ID" value="NZ_JANYMP010000007.1"/>
</dbReference>